<organism evidence="5 6">
    <name type="scientific">Chionoecetes opilio</name>
    <name type="common">Atlantic snow crab</name>
    <name type="synonym">Cancer opilio</name>
    <dbReference type="NCBI Taxonomy" id="41210"/>
    <lineage>
        <taxon>Eukaryota</taxon>
        <taxon>Metazoa</taxon>
        <taxon>Ecdysozoa</taxon>
        <taxon>Arthropoda</taxon>
        <taxon>Crustacea</taxon>
        <taxon>Multicrustacea</taxon>
        <taxon>Malacostraca</taxon>
        <taxon>Eumalacostraca</taxon>
        <taxon>Eucarida</taxon>
        <taxon>Decapoda</taxon>
        <taxon>Pleocyemata</taxon>
        <taxon>Brachyura</taxon>
        <taxon>Eubrachyura</taxon>
        <taxon>Majoidea</taxon>
        <taxon>Majidae</taxon>
        <taxon>Chionoecetes</taxon>
    </lineage>
</organism>
<dbReference type="SUPFAM" id="SSF48403">
    <property type="entry name" value="Ankyrin repeat"/>
    <property type="match status" value="1"/>
</dbReference>
<feature type="domain" description="Caspase family p20" evidence="4">
    <location>
        <begin position="975"/>
        <end position="1101"/>
    </location>
</feature>
<dbReference type="InterPro" id="IPR002398">
    <property type="entry name" value="Pept_C14"/>
</dbReference>
<evidence type="ECO:0000256" key="1">
    <source>
        <dbReference type="ARBA" id="ARBA00010134"/>
    </source>
</evidence>
<dbReference type="InterPro" id="IPR002110">
    <property type="entry name" value="Ankyrin_rpt"/>
</dbReference>
<feature type="region of interest" description="Disordered" evidence="3">
    <location>
        <begin position="449"/>
        <end position="481"/>
    </location>
</feature>
<dbReference type="OrthoDB" id="6371983at2759"/>
<dbReference type="SUPFAM" id="SSF52129">
    <property type="entry name" value="Caspase-like"/>
    <property type="match status" value="1"/>
</dbReference>
<proteinExistence type="inferred from homology"/>
<reference evidence="5" key="1">
    <citation type="submission" date="2020-07" db="EMBL/GenBank/DDBJ databases">
        <title>The High-quality genome of the commercially important snow crab, Chionoecetes opilio.</title>
        <authorList>
            <person name="Jeong J.-H."/>
            <person name="Ryu S."/>
        </authorList>
    </citation>
    <scope>NUCLEOTIDE SEQUENCE</scope>
    <source>
        <strain evidence="5">MADBK_172401_WGS</strain>
        <tissue evidence="5">Digestive gland</tissue>
    </source>
</reference>
<dbReference type="PROSITE" id="PS50297">
    <property type="entry name" value="ANK_REP_REGION"/>
    <property type="match status" value="1"/>
</dbReference>
<dbReference type="Proteomes" id="UP000770661">
    <property type="component" value="Unassembled WGS sequence"/>
</dbReference>
<dbReference type="Pfam" id="PF12796">
    <property type="entry name" value="Ank_2"/>
    <property type="match status" value="1"/>
</dbReference>
<accession>A0A8J5D2A1</accession>
<comment type="similarity">
    <text evidence="1">Belongs to the peptidase C14A family.</text>
</comment>
<dbReference type="SMART" id="SM00115">
    <property type="entry name" value="CASc"/>
    <property type="match status" value="1"/>
</dbReference>
<dbReference type="Gene3D" id="3.40.50.1460">
    <property type="match status" value="1"/>
</dbReference>
<dbReference type="AlphaFoldDB" id="A0A8J5D2A1"/>
<evidence type="ECO:0000256" key="2">
    <source>
        <dbReference type="PROSITE-ProRule" id="PRU00023"/>
    </source>
</evidence>
<comment type="caution">
    <text evidence="5">The sequence shown here is derived from an EMBL/GenBank/DDBJ whole genome shotgun (WGS) entry which is preliminary data.</text>
</comment>
<dbReference type="Pfam" id="PF00656">
    <property type="entry name" value="Peptidase_C14"/>
    <property type="match status" value="1"/>
</dbReference>
<evidence type="ECO:0000313" key="5">
    <source>
        <dbReference type="EMBL" id="KAG0726932.1"/>
    </source>
</evidence>
<evidence type="ECO:0000259" key="4">
    <source>
        <dbReference type="PROSITE" id="PS50208"/>
    </source>
</evidence>
<feature type="region of interest" description="Disordered" evidence="3">
    <location>
        <begin position="236"/>
        <end position="269"/>
    </location>
</feature>
<dbReference type="InterPro" id="IPR001309">
    <property type="entry name" value="Pept_C14_p20"/>
</dbReference>
<evidence type="ECO:0000256" key="3">
    <source>
        <dbReference type="SAM" id="MobiDB-lite"/>
    </source>
</evidence>
<dbReference type="InterPro" id="IPR029030">
    <property type="entry name" value="Caspase-like_dom_sf"/>
</dbReference>
<dbReference type="SMART" id="SM00248">
    <property type="entry name" value="ANK"/>
    <property type="match status" value="3"/>
</dbReference>
<dbReference type="EMBL" id="JACEEZ010003874">
    <property type="protein sequence ID" value="KAG0726932.1"/>
    <property type="molecule type" value="Genomic_DNA"/>
</dbReference>
<feature type="repeat" description="ANK" evidence="2">
    <location>
        <begin position="814"/>
        <end position="835"/>
    </location>
</feature>
<name>A0A8J5D2A1_CHIOP</name>
<gene>
    <name evidence="5" type="primary">CASP10</name>
    <name evidence="5" type="ORF">GWK47_035643</name>
</gene>
<evidence type="ECO:0000313" key="6">
    <source>
        <dbReference type="Proteomes" id="UP000770661"/>
    </source>
</evidence>
<dbReference type="Gene3D" id="1.25.40.20">
    <property type="entry name" value="Ankyrin repeat-containing domain"/>
    <property type="match status" value="1"/>
</dbReference>
<dbReference type="InterPro" id="IPR011600">
    <property type="entry name" value="Pept_C14_caspase"/>
</dbReference>
<protein>
    <submittedName>
        <fullName evidence="5">Caspase Dronc</fullName>
    </submittedName>
</protein>
<feature type="compositionally biased region" description="Polar residues" evidence="3">
    <location>
        <begin position="470"/>
        <end position="481"/>
    </location>
</feature>
<dbReference type="PROSITE" id="PS50208">
    <property type="entry name" value="CASPASE_P20"/>
    <property type="match status" value="1"/>
</dbReference>
<dbReference type="GO" id="GO:0006508">
    <property type="term" value="P:proteolysis"/>
    <property type="evidence" value="ECO:0007669"/>
    <property type="project" value="InterPro"/>
</dbReference>
<dbReference type="GO" id="GO:0004197">
    <property type="term" value="F:cysteine-type endopeptidase activity"/>
    <property type="evidence" value="ECO:0007669"/>
    <property type="project" value="InterPro"/>
</dbReference>
<dbReference type="InterPro" id="IPR036770">
    <property type="entry name" value="Ankyrin_rpt-contain_sf"/>
</dbReference>
<dbReference type="InterPro" id="IPR015917">
    <property type="entry name" value="Pept_C14A"/>
</dbReference>
<keyword evidence="6" id="KW-1185">Reference proteome</keyword>
<feature type="compositionally biased region" description="Low complexity" evidence="3">
    <location>
        <begin position="452"/>
        <end position="469"/>
    </location>
</feature>
<dbReference type="PANTHER" id="PTHR10454">
    <property type="entry name" value="CASPASE"/>
    <property type="match status" value="1"/>
</dbReference>
<sequence length="1197" mass="133705">MMEELPGDNTKYQKPGVCADLHFEKESIEAHESTEDWSWRSIQRAKTQSADPVWPCSPFQDAMCSHHPQKEWSWSPVTNTQHRHYGRWSWSPSQLKILPYVNQEESSAPSTQGQPPVTTVNCWPVFVDTYRAKRKRNRKRRRVWRDRPYNRTWNQNWRALPYVTDQTQRVEEGAFVSPQEMFEKQSLQYTRHWDSYSCNAEMRFSSSQIFPNILSKRDDIPYFMSTNDGVQVVNASPVSETKAEGNTEFSYGENDEKYSENSTPGSKTEEQKGCLAEASLSVLALQENNEEDLTAAVEINDEKEKLTNTSSLVLKNHELDEVLACMEISASKNDDNCEMYIKKSLSVSGYCRTRDVDTTSSSVYDVTQTVMSDCDDTGAIIQANDGKIFWEKDARDPMIQKSDDKTKAGHSLSNPTTQEDRSGLRVFAGSETEMTETQDILQPVNEHCSSMSPGTLRRTPTLTLPSTGTDNKPSSVPVSGTKSLAPVHERFEYKGNEEWTSPVVEELELISMKSNTSSLGNDENTSAAQKGPHIHLRPTEIYLAKLCTGALPNVSAEDPSTPASSTFPVEEISLAVSRSTLVDASCSQNNRSCVPAGVLHVTPRPAGKPPVVLSDESFCCIVSVNVRTKVMVAPGEITGTQAHTRCFGKPRDEAAGAVKELTSKVVPSGEKRKYSTHLAEGAATDDAQQWKKRVYDPTEILNNLLGRIRAEFLPGTPQGTVCRKSVVTRAVTRRLARRSPNHDVHHVAGARMEIFGALELGDFEKVRELMQDTGPSVRRRDTHCTLLHQAANHRQVDMVLFFLKFISPNVVNKEGCTPAHLAARKGHTQILRLLLADPAMDPDKRDNSSNTYKHGLTLPLMEAVVEDSRARVQELLRLGADPDHAAESPSEESAARDIQTTTARQLSHALHRDNILPLFKRNCVVDASGRTEDDAVGVGLQKLLPSQENKDMHKKIQPSPLEVCGPDVYRMDSAPRGYVCLLSYGSFQDRPDLHLEGSQTDAHHLASVFSRMGYSGHAHFSLTADQTRHQLAKVRDMEVLAQAGCAVFVISSHGEPRRHFLTSDMHTLDVQWVMDFFKDSQCPHLRNKPKLFIWDLCRGHQEGESGRGKTSGQLCGRVDEPLRDVVCLDSSSGGFTWHAFSEEGTPFIGALCTTLARHSPTKELAELYREFLKEYATAAPDAVPQLTNYGLNKRFYF</sequence>
<dbReference type="PRINTS" id="PR00376">
    <property type="entry name" value="IL1BCENZYME"/>
</dbReference>
<dbReference type="PROSITE" id="PS50088">
    <property type="entry name" value="ANK_REPEAT"/>
    <property type="match status" value="1"/>
</dbReference>
<keyword evidence="2" id="KW-0040">ANK repeat</keyword>
<feature type="region of interest" description="Disordered" evidence="3">
    <location>
        <begin position="401"/>
        <end position="423"/>
    </location>
</feature>